<dbReference type="GO" id="GO:0015288">
    <property type="term" value="F:porin activity"/>
    <property type="evidence" value="ECO:0007669"/>
    <property type="project" value="InterPro"/>
</dbReference>
<evidence type="ECO:0000313" key="5">
    <source>
        <dbReference type="EnsemblMetazoa" id="GAUT039628-PA"/>
    </source>
</evidence>
<keyword evidence="3" id="KW-1000">Mitochondrion outer membrane</keyword>
<dbReference type="EnsemblMetazoa" id="GAUT039628-RA">
    <property type="protein sequence ID" value="GAUT039628-PA"/>
    <property type="gene ID" value="GAUT039628"/>
</dbReference>
<evidence type="ECO:0000256" key="3">
    <source>
        <dbReference type="ARBA" id="ARBA00022787"/>
    </source>
</evidence>
<keyword evidence="2" id="KW-0812">Transmembrane</keyword>
<reference evidence="5" key="1">
    <citation type="submission" date="2020-05" db="UniProtKB">
        <authorList>
            <consortium name="EnsemblMetazoa"/>
        </authorList>
    </citation>
    <scope>IDENTIFICATION</scope>
    <source>
        <strain evidence="5">TTRI</strain>
    </source>
</reference>
<sequence>MDDFITARRKDDAVVSVCQDNKKKNVLILGLNQTARNLLKYEEGNLLNKPLINILSARAADDMKNYLEYTENGHDLLDVLPKVIGFSLTDAKGEDIKTKVKVFRTTQFASNKINYELLIRDISLSHKLGIFRDEYLMGKKYKNHNLFDIPNNESTILELYVILNFAFQHQINAAIGVIGLNSSCSEINDALKVIIEHFYKNCRSDDFLGYYLVALLSSLFLQSSASSRTILDKEIFYVELDGKIDLRFGYAFNRDSFSAKAKDKTSSYSYLRFLYLQQVYPNTQMGFNVKAGVSGIANLKALDIEKLDMEEWYFIIKNQELGSIEYGKRSLVSQSMLINTSKIYAAAGGINGHWTNYANLRGNKNRDNDPGYDKDNVFWVEPNIYSDYNGLELGLKQPSINYISPEIYNFQLGFSYVPGKNNLQYSNLIAAGLSYKNGLSDDINFTTALTGEFARENLTGCLDGTPEGYGCRNQLLHWNFGLKLKLFDLDCIFSYGNGGKSGEKRNPEINNTYYMNAGIAYHSDSRKLSLTYFNSGRNIASKDTNELTSYALSLEYPFFMGTSYYFDIVKFSTKEPEVENSNSGYVLLTGLKLSF</sequence>
<dbReference type="InterPro" id="IPR023614">
    <property type="entry name" value="Porin_dom_sf"/>
</dbReference>
<evidence type="ECO:0000256" key="1">
    <source>
        <dbReference type="ARBA" id="ARBA00004294"/>
    </source>
</evidence>
<keyword evidence="6" id="KW-1185">Reference proteome</keyword>
<proteinExistence type="predicted"/>
<keyword evidence="2" id="KW-1134">Transmembrane beta strand</keyword>
<evidence type="ECO:0000256" key="2">
    <source>
        <dbReference type="ARBA" id="ARBA00022452"/>
    </source>
</evidence>
<evidence type="ECO:0000313" key="6">
    <source>
        <dbReference type="Proteomes" id="UP000078200"/>
    </source>
</evidence>
<organism evidence="5 6">
    <name type="scientific">Glossina austeni</name>
    <name type="common">Savannah tsetse fly</name>
    <dbReference type="NCBI Taxonomy" id="7395"/>
    <lineage>
        <taxon>Eukaryota</taxon>
        <taxon>Metazoa</taxon>
        <taxon>Ecdysozoa</taxon>
        <taxon>Arthropoda</taxon>
        <taxon>Hexapoda</taxon>
        <taxon>Insecta</taxon>
        <taxon>Pterygota</taxon>
        <taxon>Neoptera</taxon>
        <taxon>Endopterygota</taxon>
        <taxon>Diptera</taxon>
        <taxon>Brachycera</taxon>
        <taxon>Muscomorpha</taxon>
        <taxon>Hippoboscoidea</taxon>
        <taxon>Glossinidae</taxon>
        <taxon>Glossina</taxon>
    </lineage>
</organism>
<dbReference type="AlphaFoldDB" id="A0A1A9VK37"/>
<keyword evidence="2" id="KW-0472">Membrane</keyword>
<evidence type="ECO:0000259" key="4">
    <source>
        <dbReference type="Pfam" id="PF13609"/>
    </source>
</evidence>
<dbReference type="VEuPathDB" id="VectorBase:GAUT039628"/>
<dbReference type="GO" id="GO:0005741">
    <property type="term" value="C:mitochondrial outer membrane"/>
    <property type="evidence" value="ECO:0007669"/>
    <property type="project" value="UniProtKB-SubCell"/>
</dbReference>
<comment type="subcellular location">
    <subcellularLocation>
        <location evidence="1">Mitochondrion outer membrane</location>
    </subcellularLocation>
</comment>
<dbReference type="Pfam" id="PF13609">
    <property type="entry name" value="Porin_4"/>
    <property type="match status" value="1"/>
</dbReference>
<dbReference type="Proteomes" id="UP000078200">
    <property type="component" value="Unassembled WGS sequence"/>
</dbReference>
<accession>A0A1A9VK37</accession>
<dbReference type="Gene3D" id="2.40.160.10">
    <property type="entry name" value="Porin"/>
    <property type="match status" value="1"/>
</dbReference>
<dbReference type="InterPro" id="IPR033900">
    <property type="entry name" value="Gram_neg_porin_domain"/>
</dbReference>
<dbReference type="SUPFAM" id="SSF56935">
    <property type="entry name" value="Porins"/>
    <property type="match status" value="1"/>
</dbReference>
<protein>
    <recommendedName>
        <fullName evidence="4">Porin domain-containing protein</fullName>
    </recommendedName>
</protein>
<name>A0A1A9VK37_GLOAU</name>
<keyword evidence="3" id="KW-0496">Mitochondrion</keyword>
<feature type="domain" description="Porin" evidence="4">
    <location>
        <begin position="227"/>
        <end position="572"/>
    </location>
</feature>